<reference evidence="2" key="1">
    <citation type="submission" date="2016-10" db="EMBL/GenBank/DDBJ databases">
        <authorList>
            <person name="Varghese N."/>
        </authorList>
    </citation>
    <scope>NUCLEOTIDE SEQUENCE [LARGE SCALE GENOMIC DNA]</scope>
    <source>
        <strain evidence="2">GAS106B</strain>
    </source>
</reference>
<dbReference type="GO" id="GO:0016740">
    <property type="term" value="F:transferase activity"/>
    <property type="evidence" value="ECO:0007669"/>
    <property type="project" value="UniProtKB-KW"/>
</dbReference>
<gene>
    <name evidence="1" type="ORF">SAMN05443245_3854</name>
</gene>
<evidence type="ECO:0000313" key="1">
    <source>
        <dbReference type="EMBL" id="SDR24251.1"/>
    </source>
</evidence>
<keyword evidence="1" id="KW-0808">Transferase</keyword>
<dbReference type="Gene3D" id="3.40.50.2000">
    <property type="entry name" value="Glycogen Phosphorylase B"/>
    <property type="match status" value="2"/>
</dbReference>
<dbReference type="EMBL" id="FNKP01000002">
    <property type="protein sequence ID" value="SDR24251.1"/>
    <property type="molecule type" value="Genomic_DNA"/>
</dbReference>
<protein>
    <submittedName>
        <fullName evidence="1">Glycosyltransferase involved in cell wall bisynthesis</fullName>
    </submittedName>
</protein>
<dbReference type="AlphaFoldDB" id="A0A1H1HFL1"/>
<accession>A0A1H1HFL1</accession>
<dbReference type="Pfam" id="PF13692">
    <property type="entry name" value="Glyco_trans_1_4"/>
    <property type="match status" value="1"/>
</dbReference>
<name>A0A1H1HFL1_9BURK</name>
<evidence type="ECO:0000313" key="2">
    <source>
        <dbReference type="Proteomes" id="UP000183487"/>
    </source>
</evidence>
<sequence>MKQLESEGGMKNKDILYSGFSWEHHDGEAGYHHVVMSKSDYVDGGALWGSEGSVRSLKRRINFVLTDMLTIVRAVPYRAVLLFYPEQTSYLSPMILRLMGKKVVYVIHLGEDYWLQDDGSLIRNLKRFNLRFVSKFITLTVQQSLLFEERFPGRVVKIPHGAWCRKRERAGAEDLPHGDRTHIIVVGDTYRDYALLTRIVQFFAQHFPFAHFDLVGMKSEKLGEIQDYPNVTCFGWLDNVQYERTIRNALFMLLPLEFATANNALLEGLKSGVPVICSAVSGVREYLPQGDYVFSSVGELASKFEQRRRLTQSERDCEAEMLVAYAAEHYSWEVIRDRVANYCLS</sequence>
<proteinExistence type="predicted"/>
<organism evidence="1 2">
    <name type="scientific">Paraburkholderia fungorum</name>
    <dbReference type="NCBI Taxonomy" id="134537"/>
    <lineage>
        <taxon>Bacteria</taxon>
        <taxon>Pseudomonadati</taxon>
        <taxon>Pseudomonadota</taxon>
        <taxon>Betaproteobacteria</taxon>
        <taxon>Burkholderiales</taxon>
        <taxon>Burkholderiaceae</taxon>
        <taxon>Paraburkholderia</taxon>
    </lineage>
</organism>
<dbReference type="SUPFAM" id="SSF53756">
    <property type="entry name" value="UDP-Glycosyltransferase/glycogen phosphorylase"/>
    <property type="match status" value="1"/>
</dbReference>
<keyword evidence="2" id="KW-1185">Reference proteome</keyword>
<dbReference type="Proteomes" id="UP000183487">
    <property type="component" value="Unassembled WGS sequence"/>
</dbReference>